<feature type="compositionally biased region" description="Polar residues" evidence="1">
    <location>
        <begin position="424"/>
        <end position="449"/>
    </location>
</feature>
<feature type="region of interest" description="Disordered" evidence="1">
    <location>
        <begin position="414"/>
        <end position="536"/>
    </location>
</feature>
<feature type="region of interest" description="Disordered" evidence="1">
    <location>
        <begin position="713"/>
        <end position="740"/>
    </location>
</feature>
<dbReference type="EMBL" id="JAPQKO010000003">
    <property type="protein sequence ID" value="KAJ5173090.1"/>
    <property type="molecule type" value="Genomic_DNA"/>
</dbReference>
<feature type="compositionally biased region" description="Polar residues" evidence="1">
    <location>
        <begin position="224"/>
        <end position="241"/>
    </location>
</feature>
<evidence type="ECO:0000313" key="2">
    <source>
        <dbReference type="EMBL" id="KAJ5173090.1"/>
    </source>
</evidence>
<accession>A0A9W9ICQ7</accession>
<reference evidence="2" key="2">
    <citation type="journal article" date="2023" name="IMA Fungus">
        <title>Comparative genomic study of the Penicillium genus elucidates a diverse pangenome and 15 lateral gene transfer events.</title>
        <authorList>
            <person name="Petersen C."/>
            <person name="Sorensen T."/>
            <person name="Nielsen M.R."/>
            <person name="Sondergaard T.E."/>
            <person name="Sorensen J.L."/>
            <person name="Fitzpatrick D.A."/>
            <person name="Frisvad J.C."/>
            <person name="Nielsen K.L."/>
        </authorList>
    </citation>
    <scope>NUCLEOTIDE SEQUENCE</scope>
    <source>
        <strain evidence="2">IBT 21917</strain>
    </source>
</reference>
<keyword evidence="3" id="KW-1185">Reference proteome</keyword>
<evidence type="ECO:0000256" key="1">
    <source>
        <dbReference type="SAM" id="MobiDB-lite"/>
    </source>
</evidence>
<dbReference type="Proteomes" id="UP001146351">
    <property type="component" value="Unassembled WGS sequence"/>
</dbReference>
<evidence type="ECO:0000313" key="3">
    <source>
        <dbReference type="Proteomes" id="UP001146351"/>
    </source>
</evidence>
<feature type="region of interest" description="Disordered" evidence="1">
    <location>
        <begin position="214"/>
        <end position="247"/>
    </location>
</feature>
<feature type="compositionally biased region" description="Polar residues" evidence="1">
    <location>
        <begin position="466"/>
        <end position="475"/>
    </location>
</feature>
<organism evidence="2 3">
    <name type="scientific">Penicillium capsulatum</name>
    <dbReference type="NCBI Taxonomy" id="69766"/>
    <lineage>
        <taxon>Eukaryota</taxon>
        <taxon>Fungi</taxon>
        <taxon>Dikarya</taxon>
        <taxon>Ascomycota</taxon>
        <taxon>Pezizomycotina</taxon>
        <taxon>Eurotiomycetes</taxon>
        <taxon>Eurotiomycetidae</taxon>
        <taxon>Eurotiales</taxon>
        <taxon>Aspergillaceae</taxon>
        <taxon>Penicillium</taxon>
    </lineage>
</organism>
<feature type="region of interest" description="Disordered" evidence="1">
    <location>
        <begin position="280"/>
        <end position="320"/>
    </location>
</feature>
<dbReference type="SUPFAM" id="SSF81995">
    <property type="entry name" value="beta-sandwich domain of Sec23/24"/>
    <property type="match status" value="1"/>
</dbReference>
<dbReference type="AlphaFoldDB" id="A0A9W9ICQ7"/>
<gene>
    <name evidence="2" type="ORF">N7492_005683</name>
</gene>
<protein>
    <submittedName>
        <fullName evidence="2">Uncharacterized protein</fullName>
    </submittedName>
</protein>
<comment type="caution">
    <text evidence="2">The sequence shown here is derived from an EMBL/GenBank/DDBJ whole genome shotgun (WGS) entry which is preliminary data.</text>
</comment>
<sequence>MGLMTHLVQPLVARVTEWVDDYNNPWMVHADFVEECARNDLQAIVTESIEDWLPLLPPSAPARLGDVPTPSNVLPTSAEHVVMGRASNLDSAHAVENQKSDPRPANRETPLEVPVLMTHYPHSLPLLPYGLRPHGSHERVLRPRHRRLHRVSEPETDRQELAREEDLVVTAAAPDASSQTVATVEDAGSQATEQPTTKEWVAEMAQPMTTTASQFAAAEDRVESATTNLVLPENKQAQQETTENDSLRDKVCIELSVVPQPQPIEQPEQLPMLQNHDFQQVLQQQEQQQQQRQEQQFEQQRQTMQPQQQLLQPQQESVPQQQLYPQEMDWVPTVTSDPDAMDLDVELDEDVKEARIILAQLDADLDSIMAIDAHASHLDGALVPTDNVADCRRVEFLGDACVSLAMPVNAGQSHRTPYVEQRRANPTISASNATARPSNLRGSPNTTAGLSIPRGNEAEQRRADLTSVTPDSTTRIPGLSLLPETATADPSNEHGTPNAIAGLSNSRGLVKAEPKEESPDPSSMSDKKLADLPDYVDEPVPSFERVETVPEEWLKSQGSKRKFSERPEPSAQTAAILARVAQLDVKRKVISNARGAKRKKPTACDWFDEEPDAAESRPKAKNARVAYGDRNANDIVGQANLPQIVLTPRPLCPLCAPPSPIPRVLLVRNMAEAELWKLSMTATTTASRLQRRREPVGADRRRLPQRGDLLKAMNRAKKGKPALGSDPRCQHQMPRVSWTA</sequence>
<name>A0A9W9ICQ7_9EURO</name>
<reference evidence="2" key="1">
    <citation type="submission" date="2022-11" db="EMBL/GenBank/DDBJ databases">
        <authorList>
            <person name="Petersen C."/>
        </authorList>
    </citation>
    <scope>NUCLEOTIDE SEQUENCE</scope>
    <source>
        <strain evidence="2">IBT 21917</strain>
    </source>
</reference>
<proteinExistence type="predicted"/>